<accession>A0AA38GNM2</accession>
<proteinExistence type="predicted"/>
<sequence>CCKGVEVHAEDVEPEQFVLPHLGKHRREAPSTSDEISLHGERRSIGAHLNPPGDQPL</sequence>
<reference evidence="2 3" key="1">
    <citation type="journal article" date="2021" name="Nat. Plants">
        <title>The Taxus genome provides insights into paclitaxel biosynthesis.</title>
        <authorList>
            <person name="Xiong X."/>
            <person name="Gou J."/>
            <person name="Liao Q."/>
            <person name="Li Y."/>
            <person name="Zhou Q."/>
            <person name="Bi G."/>
            <person name="Li C."/>
            <person name="Du R."/>
            <person name="Wang X."/>
            <person name="Sun T."/>
            <person name="Guo L."/>
            <person name="Liang H."/>
            <person name="Lu P."/>
            <person name="Wu Y."/>
            <person name="Zhang Z."/>
            <person name="Ro D.K."/>
            <person name="Shang Y."/>
            <person name="Huang S."/>
            <person name="Yan J."/>
        </authorList>
    </citation>
    <scope>NUCLEOTIDE SEQUENCE [LARGE SCALE GENOMIC DNA]</scope>
    <source>
        <strain evidence="2">Ta-2019</strain>
    </source>
</reference>
<feature type="region of interest" description="Disordered" evidence="1">
    <location>
        <begin position="23"/>
        <end position="57"/>
    </location>
</feature>
<comment type="caution">
    <text evidence="2">The sequence shown here is derived from an EMBL/GenBank/DDBJ whole genome shotgun (WGS) entry which is preliminary data.</text>
</comment>
<dbReference type="EMBL" id="JAHRHJ020000002">
    <property type="protein sequence ID" value="KAH9326742.1"/>
    <property type="molecule type" value="Genomic_DNA"/>
</dbReference>
<organism evidence="2 3">
    <name type="scientific">Taxus chinensis</name>
    <name type="common">Chinese yew</name>
    <name type="synonym">Taxus wallichiana var. chinensis</name>
    <dbReference type="NCBI Taxonomy" id="29808"/>
    <lineage>
        <taxon>Eukaryota</taxon>
        <taxon>Viridiplantae</taxon>
        <taxon>Streptophyta</taxon>
        <taxon>Embryophyta</taxon>
        <taxon>Tracheophyta</taxon>
        <taxon>Spermatophyta</taxon>
        <taxon>Pinopsida</taxon>
        <taxon>Pinidae</taxon>
        <taxon>Conifers II</taxon>
        <taxon>Cupressales</taxon>
        <taxon>Taxaceae</taxon>
        <taxon>Taxus</taxon>
    </lineage>
</organism>
<gene>
    <name evidence="2" type="ORF">KI387_006920</name>
</gene>
<feature type="non-terminal residue" evidence="2">
    <location>
        <position position="57"/>
    </location>
</feature>
<evidence type="ECO:0000313" key="2">
    <source>
        <dbReference type="EMBL" id="KAH9326742.1"/>
    </source>
</evidence>
<name>A0AA38GNM2_TAXCH</name>
<feature type="non-terminal residue" evidence="2">
    <location>
        <position position="1"/>
    </location>
</feature>
<evidence type="ECO:0000256" key="1">
    <source>
        <dbReference type="SAM" id="MobiDB-lite"/>
    </source>
</evidence>
<evidence type="ECO:0000313" key="3">
    <source>
        <dbReference type="Proteomes" id="UP000824469"/>
    </source>
</evidence>
<dbReference type="AlphaFoldDB" id="A0AA38GNM2"/>
<dbReference type="Proteomes" id="UP000824469">
    <property type="component" value="Unassembled WGS sequence"/>
</dbReference>
<keyword evidence="3" id="KW-1185">Reference proteome</keyword>
<protein>
    <submittedName>
        <fullName evidence="2">Uncharacterized protein</fullName>
    </submittedName>
</protein>